<evidence type="ECO:0000313" key="2">
    <source>
        <dbReference type="EMBL" id="CAA9414962.1"/>
    </source>
</evidence>
<evidence type="ECO:0000256" key="1">
    <source>
        <dbReference type="SAM" id="MobiDB-lite"/>
    </source>
</evidence>
<organism evidence="2">
    <name type="scientific">uncultured Phycisphaerae bacterium</name>
    <dbReference type="NCBI Taxonomy" id="904963"/>
    <lineage>
        <taxon>Bacteria</taxon>
        <taxon>Pseudomonadati</taxon>
        <taxon>Planctomycetota</taxon>
        <taxon>Phycisphaerae</taxon>
        <taxon>environmental samples</taxon>
    </lineage>
</organism>
<proteinExistence type="predicted"/>
<name>A0A6J4PHV9_9BACT</name>
<feature type="compositionally biased region" description="Basic residues" evidence="1">
    <location>
        <begin position="14"/>
        <end position="36"/>
    </location>
</feature>
<reference evidence="2" key="1">
    <citation type="submission" date="2020-02" db="EMBL/GenBank/DDBJ databases">
        <authorList>
            <person name="Meier V. D."/>
        </authorList>
    </citation>
    <scope>NUCLEOTIDE SEQUENCE</scope>
    <source>
        <strain evidence="2">AVDCRST_MAG64</strain>
    </source>
</reference>
<feature type="compositionally biased region" description="Basic residues" evidence="1">
    <location>
        <begin position="53"/>
        <end position="63"/>
    </location>
</feature>
<keyword evidence="2" id="KW-0067">ATP-binding</keyword>
<feature type="compositionally biased region" description="Basic and acidic residues" evidence="1">
    <location>
        <begin position="64"/>
        <end position="93"/>
    </location>
</feature>
<feature type="compositionally biased region" description="Basic and acidic residues" evidence="1">
    <location>
        <begin position="37"/>
        <end position="52"/>
    </location>
</feature>
<protein>
    <submittedName>
        <fullName evidence="2">Glycerol-3-phosphate ABC transporter, ATP-binding protein UgpC</fullName>
    </submittedName>
</protein>
<sequence>GPRRTRERHEGLPRRRPGRRRRLAVGRRPGVRRPRRAERVRQEHHAADDRRARGGRRRHRHDRRPGGERRAAEGPGHRHGVPELRPVPAHDRVREHVVCPATAEDAGAA</sequence>
<dbReference type="EMBL" id="CADCUQ010000570">
    <property type="protein sequence ID" value="CAA9414962.1"/>
    <property type="molecule type" value="Genomic_DNA"/>
</dbReference>
<feature type="non-terminal residue" evidence="2">
    <location>
        <position position="1"/>
    </location>
</feature>
<dbReference type="AlphaFoldDB" id="A0A6J4PHV9"/>
<feature type="region of interest" description="Disordered" evidence="1">
    <location>
        <begin position="1"/>
        <end position="93"/>
    </location>
</feature>
<dbReference type="GO" id="GO:0005524">
    <property type="term" value="F:ATP binding"/>
    <property type="evidence" value="ECO:0007669"/>
    <property type="project" value="UniProtKB-KW"/>
</dbReference>
<accession>A0A6J4PHV9</accession>
<feature type="non-terminal residue" evidence="2">
    <location>
        <position position="109"/>
    </location>
</feature>
<keyword evidence="2" id="KW-0547">Nucleotide-binding</keyword>
<gene>
    <name evidence="2" type="ORF">AVDCRST_MAG64-2541</name>
</gene>